<organism evidence="2">
    <name type="scientific">marine sediment metagenome</name>
    <dbReference type="NCBI Taxonomy" id="412755"/>
    <lineage>
        <taxon>unclassified sequences</taxon>
        <taxon>metagenomes</taxon>
        <taxon>ecological metagenomes</taxon>
    </lineage>
</organism>
<accession>A0A0F9LAZ3</accession>
<protein>
    <submittedName>
        <fullName evidence="2">Uncharacterized protein</fullName>
    </submittedName>
</protein>
<sequence>APPPSENSAPPIVQDLHGGSENIAPPPSENSAPRTSHSSEPVNEPEGTEADRVALYLHKKILSQNPDNKSKPKGWVKDIERAIRIDERTEAQLICIIDWMYSGDMFWASVVQSGKKLREKYDTMIAQKRQRETPHETHQQGNQLRGAAAQSASFHEDLKLFAKGVDSETVQQDAGDIYAPLDKRVSNY</sequence>
<feature type="compositionally biased region" description="Polar residues" evidence="1">
    <location>
        <begin position="29"/>
        <end position="41"/>
    </location>
</feature>
<proteinExistence type="predicted"/>
<reference evidence="2" key="1">
    <citation type="journal article" date="2015" name="Nature">
        <title>Complex archaea that bridge the gap between prokaryotes and eukaryotes.</title>
        <authorList>
            <person name="Spang A."/>
            <person name="Saw J.H."/>
            <person name="Jorgensen S.L."/>
            <person name="Zaremba-Niedzwiedzka K."/>
            <person name="Martijn J."/>
            <person name="Lind A.E."/>
            <person name="van Eijk R."/>
            <person name="Schleper C."/>
            <person name="Guy L."/>
            <person name="Ettema T.J."/>
        </authorList>
    </citation>
    <scope>NUCLEOTIDE SEQUENCE</scope>
</reference>
<gene>
    <name evidence="2" type="ORF">LCGC14_1298120</name>
</gene>
<evidence type="ECO:0000313" key="2">
    <source>
        <dbReference type="EMBL" id="KKM84531.1"/>
    </source>
</evidence>
<evidence type="ECO:0000256" key="1">
    <source>
        <dbReference type="SAM" id="MobiDB-lite"/>
    </source>
</evidence>
<dbReference type="EMBL" id="LAZR01007552">
    <property type="protein sequence ID" value="KKM84531.1"/>
    <property type="molecule type" value="Genomic_DNA"/>
</dbReference>
<feature type="region of interest" description="Disordered" evidence="1">
    <location>
        <begin position="1"/>
        <end position="51"/>
    </location>
</feature>
<name>A0A0F9LAZ3_9ZZZZ</name>
<comment type="caution">
    <text evidence="2">The sequence shown here is derived from an EMBL/GenBank/DDBJ whole genome shotgun (WGS) entry which is preliminary data.</text>
</comment>
<feature type="non-terminal residue" evidence="2">
    <location>
        <position position="1"/>
    </location>
</feature>
<dbReference type="AlphaFoldDB" id="A0A0F9LAZ3"/>